<organism evidence="1 2">
    <name type="scientific">Nicotiana tabacum</name>
    <name type="common">Common tobacco</name>
    <dbReference type="NCBI Taxonomy" id="4097"/>
    <lineage>
        <taxon>Eukaryota</taxon>
        <taxon>Viridiplantae</taxon>
        <taxon>Streptophyta</taxon>
        <taxon>Embryophyta</taxon>
        <taxon>Tracheophyta</taxon>
        <taxon>Spermatophyta</taxon>
        <taxon>Magnoliopsida</taxon>
        <taxon>eudicotyledons</taxon>
        <taxon>Gunneridae</taxon>
        <taxon>Pentapetalae</taxon>
        <taxon>asterids</taxon>
        <taxon>lamiids</taxon>
        <taxon>Solanales</taxon>
        <taxon>Solanaceae</taxon>
        <taxon>Nicotianoideae</taxon>
        <taxon>Nicotianeae</taxon>
        <taxon>Nicotiana</taxon>
    </lineage>
</organism>
<gene>
    <name evidence="2" type="primary">LOC107831402</name>
</gene>
<evidence type="ECO:0000313" key="1">
    <source>
        <dbReference type="Proteomes" id="UP000790787"/>
    </source>
</evidence>
<reference evidence="2" key="2">
    <citation type="submission" date="2025-08" db="UniProtKB">
        <authorList>
            <consortium name="RefSeq"/>
        </authorList>
    </citation>
    <scope>IDENTIFICATION</scope>
    <source>
        <tissue evidence="2">Leaf</tissue>
    </source>
</reference>
<dbReference type="RefSeq" id="XP_075077878.1">
    <property type="nucleotide sequence ID" value="XM_075221777.1"/>
</dbReference>
<proteinExistence type="predicted"/>
<name>A0AC58RYQ9_TOBAC</name>
<keyword evidence="1" id="KW-1185">Reference proteome</keyword>
<dbReference type="Proteomes" id="UP000790787">
    <property type="component" value="Chromosome 1"/>
</dbReference>
<accession>A0AC58RYQ9</accession>
<sequence length="816" mass="91992">MTIEDGSDSGTSVPAPVVIDHNHPLYLHPSDAPGSLSVGIQLIGMENYTLWDRAMRVALLGRNKLGFIDGIITRDTFGPSLGHQWDRCNAIVVSWLTGNVSKELLSRILFRSNALLVWKELQERFNKVNGSRLYSLHKEIFTLTQGTSSVSVYYSRLKDLCDEYDSVMPPPSCDYEKSKDFAVHLQYQRLLQFLMGLNEGYSQARSQILMKSKVINVNQVYALIVQDESQKLVARSNYVTTETLESAALFTARNNVSKQKRSWGMECDYCNGKGHTRDGCFKLIHCGYCNKKGHLKENCYKLIGYHAGFKSKARANVVDGHSMQPETNATNQGNINSTNTAAPMITQEQYNMLLNMLSKASTSKTSANLAGKCFLVKDNAIYWIVDTGATNHMTGYKSLLLDDGKVGSAGNVQMPTGESAKVTKIGNSPLEGGDTLKDDLCPGKVKATGSREDDLYILRTHHKKSRINGAKAMTVEQMEEPEIWHRRLGHVPMNGVVERKHRHILETTRAIRFQSNLPIRFWGTCVEAAAYIINRVSSTILKGRSHFEALYSMTPSLAHMRVIDWLYYAIVLPKQDKFGPRAVKSVLLGYGVHHKGYKLFDLSNKVCFISRDVVFRESIFPFQDTHEKQNFQSPDITSLKRFCVVDELDIASRNILHNHNAADSTSQQISGASTYIDQENHDSHGSHEVVTDLIEHTGALEEHQITTLTERRSGRTTKPPIWLKDYVRTDKQSGAHACLYPISDVISYDSLSSKYQSFITKFSAEIEPKNYAEAIKDDRWIEAMQNEIKERGPLVVYGYTRLNTKLQVKWKGLRQC</sequence>
<reference evidence="1" key="1">
    <citation type="journal article" date="2014" name="Nat. Commun.">
        <title>The tobacco genome sequence and its comparison with those of tomato and potato.</title>
        <authorList>
            <person name="Sierro N."/>
            <person name="Battey J.N."/>
            <person name="Ouadi S."/>
            <person name="Bakaher N."/>
            <person name="Bovet L."/>
            <person name="Willig A."/>
            <person name="Goepfert S."/>
            <person name="Peitsch M.C."/>
            <person name="Ivanov N.V."/>
        </authorList>
    </citation>
    <scope>NUCLEOTIDE SEQUENCE [LARGE SCALE GENOMIC DNA]</scope>
</reference>
<protein>
    <submittedName>
        <fullName evidence="2">Uncharacterized protein LOC107831402</fullName>
    </submittedName>
</protein>
<evidence type="ECO:0000313" key="2">
    <source>
        <dbReference type="RefSeq" id="XP_075077878.1"/>
    </source>
</evidence>